<reference evidence="2 3" key="1">
    <citation type="submission" date="2021-02" db="EMBL/GenBank/DDBJ databases">
        <authorList>
            <person name="Vanwijnsberghe S."/>
        </authorList>
    </citation>
    <scope>NUCLEOTIDE SEQUENCE [LARGE SCALE GENOMIC DNA]</scope>
    <source>
        <strain evidence="2 3">R-69776</strain>
    </source>
</reference>
<dbReference type="RefSeq" id="WP_200661280.1">
    <property type="nucleotide sequence ID" value="NZ_CAJNAW010000044.1"/>
</dbReference>
<evidence type="ECO:0000256" key="1">
    <source>
        <dbReference type="SAM" id="MobiDB-lite"/>
    </source>
</evidence>
<feature type="region of interest" description="Disordered" evidence="1">
    <location>
        <begin position="81"/>
        <end position="100"/>
    </location>
</feature>
<accession>A0ABM8T4Z3</accession>
<dbReference type="Proteomes" id="UP000673821">
    <property type="component" value="Unassembled WGS sequence"/>
</dbReference>
<feature type="compositionally biased region" description="Low complexity" evidence="1">
    <location>
        <begin position="81"/>
        <end position="95"/>
    </location>
</feature>
<evidence type="ECO:0008006" key="4">
    <source>
        <dbReference type="Google" id="ProtNLM"/>
    </source>
</evidence>
<name>A0ABM8T4Z3_9BURK</name>
<evidence type="ECO:0000313" key="2">
    <source>
        <dbReference type="EMBL" id="CAE6856967.1"/>
    </source>
</evidence>
<organism evidence="2 3">
    <name type="scientific">Paraburkholderia nemoris</name>
    <dbReference type="NCBI Taxonomy" id="2793076"/>
    <lineage>
        <taxon>Bacteria</taxon>
        <taxon>Pseudomonadati</taxon>
        <taxon>Pseudomonadota</taxon>
        <taxon>Betaproteobacteria</taxon>
        <taxon>Burkholderiales</taxon>
        <taxon>Burkholderiaceae</taxon>
        <taxon>Paraburkholderia</taxon>
    </lineage>
</organism>
<dbReference type="EMBL" id="CAJNBH010000044">
    <property type="protein sequence ID" value="CAE6856967.1"/>
    <property type="molecule type" value="Genomic_DNA"/>
</dbReference>
<comment type="caution">
    <text evidence="2">The sequence shown here is derived from an EMBL/GenBank/DDBJ whole genome shotgun (WGS) entry which is preliminary data.</text>
</comment>
<sequence length="173" mass="18342">MKRNHLVLAILFVLCAGVLAFSDRRAGDQLVEAAPHTSTRAAPATRFGSAASVSIEALRSRADLIGLAGGETHELFGHLSPTSPLPSAAPANAEVPPLPPSPPTPSMPFTYIGKQSADGHWEVYLARGDDTLIVRDHAVIDGTYRVEAITPPTMKLVYLPLKLVQTLDIGSAE</sequence>
<keyword evidence="3" id="KW-1185">Reference proteome</keyword>
<evidence type="ECO:0000313" key="3">
    <source>
        <dbReference type="Proteomes" id="UP000673821"/>
    </source>
</evidence>
<protein>
    <recommendedName>
        <fullName evidence="4">Secretion system X translation initiation factor</fullName>
    </recommendedName>
</protein>
<gene>
    <name evidence="2" type="ORF">R69776_07791</name>
</gene>
<proteinExistence type="predicted"/>